<sequence length="131" mass="13093">MGTLITYAAIAAGGAAGGALRYLVGTAVDLRSGSTFPWGTWIVNVSGSLLLGVLAGLVLRLGWPGETWAAALMIGLCGSYTTVSSFSLQSIGLVRDRQGLKGAVYVISSLLACLLAAALGLALVTGGVPAP</sequence>
<dbReference type="STRING" id="406100.SAMN04488052_10191"/>
<dbReference type="GO" id="GO:0062054">
    <property type="term" value="F:fluoride channel activity"/>
    <property type="evidence" value="ECO:0007669"/>
    <property type="project" value="UniProtKB-UniRule"/>
</dbReference>
<keyword evidence="7 12" id="KW-0406">Ion transport</keyword>
<feature type="binding site" evidence="12">
    <location>
        <position position="78"/>
    </location>
    <ligand>
        <name>Na(+)</name>
        <dbReference type="ChEBI" id="CHEBI:29101"/>
        <note>structural</note>
    </ligand>
</feature>
<name>A0A1H8PPZ0_9GAMM</name>
<evidence type="ECO:0000256" key="9">
    <source>
        <dbReference type="ARBA" id="ARBA00023303"/>
    </source>
</evidence>
<proteinExistence type="inferred from homology"/>
<feature type="transmembrane region" description="Helical" evidence="12">
    <location>
        <begin position="36"/>
        <end position="62"/>
    </location>
</feature>
<dbReference type="Proteomes" id="UP000199657">
    <property type="component" value="Unassembled WGS sequence"/>
</dbReference>
<dbReference type="Pfam" id="PF02537">
    <property type="entry name" value="CRCB"/>
    <property type="match status" value="1"/>
</dbReference>
<evidence type="ECO:0000256" key="11">
    <source>
        <dbReference type="ARBA" id="ARBA00035585"/>
    </source>
</evidence>
<comment type="activity regulation">
    <text evidence="12">Na(+) is not transported, but it plays an essential structural role and its presence is essential for fluoride channel function.</text>
</comment>
<keyword evidence="4 12" id="KW-0812">Transmembrane</keyword>
<keyword evidence="14" id="KW-1185">Reference proteome</keyword>
<keyword evidence="5 12" id="KW-1133">Transmembrane helix</keyword>
<evidence type="ECO:0000256" key="5">
    <source>
        <dbReference type="ARBA" id="ARBA00022989"/>
    </source>
</evidence>
<evidence type="ECO:0000256" key="3">
    <source>
        <dbReference type="ARBA" id="ARBA00022519"/>
    </source>
</evidence>
<comment type="catalytic activity">
    <reaction evidence="11">
        <text>fluoride(in) = fluoride(out)</text>
        <dbReference type="Rhea" id="RHEA:76159"/>
        <dbReference type="ChEBI" id="CHEBI:17051"/>
    </reaction>
    <physiologicalReaction direction="left-to-right" evidence="11">
        <dbReference type="Rhea" id="RHEA:76160"/>
    </physiologicalReaction>
</comment>
<feature type="transmembrane region" description="Helical" evidence="12">
    <location>
        <begin position="6"/>
        <end position="24"/>
    </location>
</feature>
<feature type="binding site" evidence="12">
    <location>
        <position position="81"/>
    </location>
    <ligand>
        <name>Na(+)</name>
        <dbReference type="ChEBI" id="CHEBI:29101"/>
        <note>structural</note>
    </ligand>
</feature>
<evidence type="ECO:0000256" key="1">
    <source>
        <dbReference type="ARBA" id="ARBA00004651"/>
    </source>
</evidence>
<dbReference type="GO" id="GO:0046872">
    <property type="term" value="F:metal ion binding"/>
    <property type="evidence" value="ECO:0007669"/>
    <property type="project" value="UniProtKB-KW"/>
</dbReference>
<dbReference type="GO" id="GO:0005886">
    <property type="term" value="C:plasma membrane"/>
    <property type="evidence" value="ECO:0007669"/>
    <property type="project" value="UniProtKB-SubCell"/>
</dbReference>
<keyword evidence="3" id="KW-0997">Cell inner membrane</keyword>
<feature type="transmembrane region" description="Helical" evidence="12">
    <location>
        <begin position="103"/>
        <end position="124"/>
    </location>
</feature>
<dbReference type="RefSeq" id="WP_091638980.1">
    <property type="nucleotide sequence ID" value="NZ_FOEG01000001.1"/>
</dbReference>
<reference evidence="13 14" key="1">
    <citation type="submission" date="2016-10" db="EMBL/GenBank/DDBJ databases">
        <authorList>
            <person name="de Groot N.N."/>
        </authorList>
    </citation>
    <scope>NUCLEOTIDE SEQUENCE [LARGE SCALE GENOMIC DNA]</scope>
    <source>
        <strain evidence="13 14">CGMCC 1.6291</strain>
    </source>
</reference>
<keyword evidence="2 12" id="KW-1003">Cell membrane</keyword>
<feature type="transmembrane region" description="Helical" evidence="12">
    <location>
        <begin position="68"/>
        <end position="91"/>
    </location>
</feature>
<accession>A0A1H8PPZ0</accession>
<evidence type="ECO:0000256" key="6">
    <source>
        <dbReference type="ARBA" id="ARBA00023053"/>
    </source>
</evidence>
<evidence type="ECO:0000313" key="14">
    <source>
        <dbReference type="Proteomes" id="UP000199657"/>
    </source>
</evidence>
<gene>
    <name evidence="12" type="primary">fluC</name>
    <name evidence="12" type="synonym">crcB</name>
    <name evidence="13" type="ORF">SAMN04488052_10191</name>
</gene>
<dbReference type="InterPro" id="IPR003691">
    <property type="entry name" value="FluC"/>
</dbReference>
<dbReference type="PANTHER" id="PTHR28259">
    <property type="entry name" value="FLUORIDE EXPORT PROTEIN 1-RELATED"/>
    <property type="match status" value="1"/>
</dbReference>
<dbReference type="OrthoDB" id="9806299at2"/>
<dbReference type="PANTHER" id="PTHR28259:SF1">
    <property type="entry name" value="FLUORIDE EXPORT PROTEIN 1-RELATED"/>
    <property type="match status" value="1"/>
</dbReference>
<evidence type="ECO:0000256" key="2">
    <source>
        <dbReference type="ARBA" id="ARBA00022475"/>
    </source>
</evidence>
<evidence type="ECO:0000256" key="10">
    <source>
        <dbReference type="ARBA" id="ARBA00035120"/>
    </source>
</evidence>
<keyword evidence="12" id="KW-0813">Transport</keyword>
<keyword evidence="6 12" id="KW-0915">Sodium</keyword>
<evidence type="ECO:0000313" key="13">
    <source>
        <dbReference type="EMBL" id="SEO44109.1"/>
    </source>
</evidence>
<comment type="function">
    <text evidence="12">Fluoride-specific ion channel. Important for reducing fluoride concentration in the cell, thus reducing its toxicity.</text>
</comment>
<dbReference type="GO" id="GO:0140114">
    <property type="term" value="P:cellular detoxification of fluoride"/>
    <property type="evidence" value="ECO:0007669"/>
    <property type="project" value="UniProtKB-UniRule"/>
</dbReference>
<evidence type="ECO:0000256" key="8">
    <source>
        <dbReference type="ARBA" id="ARBA00023136"/>
    </source>
</evidence>
<dbReference type="AlphaFoldDB" id="A0A1H8PPZ0"/>
<comment type="subcellular location">
    <subcellularLocation>
        <location evidence="1 12">Cell membrane</location>
        <topology evidence="1 12">Multi-pass membrane protein</topology>
    </subcellularLocation>
</comment>
<organism evidence="13 14">
    <name type="scientific">Aquisalimonas asiatica</name>
    <dbReference type="NCBI Taxonomy" id="406100"/>
    <lineage>
        <taxon>Bacteria</taxon>
        <taxon>Pseudomonadati</taxon>
        <taxon>Pseudomonadota</taxon>
        <taxon>Gammaproteobacteria</taxon>
        <taxon>Chromatiales</taxon>
        <taxon>Ectothiorhodospiraceae</taxon>
        <taxon>Aquisalimonas</taxon>
    </lineage>
</organism>
<dbReference type="HAMAP" id="MF_00454">
    <property type="entry name" value="FluC"/>
    <property type="match status" value="1"/>
</dbReference>
<evidence type="ECO:0000256" key="4">
    <source>
        <dbReference type="ARBA" id="ARBA00022692"/>
    </source>
</evidence>
<keyword evidence="12" id="KW-0479">Metal-binding</keyword>
<evidence type="ECO:0000256" key="12">
    <source>
        <dbReference type="HAMAP-Rule" id="MF_00454"/>
    </source>
</evidence>
<evidence type="ECO:0000256" key="7">
    <source>
        <dbReference type="ARBA" id="ARBA00023065"/>
    </source>
</evidence>
<protein>
    <recommendedName>
        <fullName evidence="12">Fluoride-specific ion channel FluC</fullName>
    </recommendedName>
</protein>
<dbReference type="EMBL" id="FOEG01000001">
    <property type="protein sequence ID" value="SEO44109.1"/>
    <property type="molecule type" value="Genomic_DNA"/>
</dbReference>
<keyword evidence="9 12" id="KW-0407">Ion channel</keyword>
<comment type="similarity">
    <text evidence="10 12">Belongs to the fluoride channel Fluc/FEX (TC 1.A.43) family.</text>
</comment>
<keyword evidence="8 12" id="KW-0472">Membrane</keyword>